<reference evidence="3" key="1">
    <citation type="submission" date="2021-06" db="EMBL/GenBank/DDBJ databases">
        <authorList>
            <person name="Kallberg Y."/>
            <person name="Tangrot J."/>
            <person name="Rosling A."/>
        </authorList>
    </citation>
    <scope>NUCLEOTIDE SEQUENCE</scope>
    <source>
        <strain evidence="3">FL130A</strain>
    </source>
</reference>
<evidence type="ECO:0000313" key="4">
    <source>
        <dbReference type="Proteomes" id="UP000789508"/>
    </source>
</evidence>
<dbReference type="EMBL" id="CAJVPS010002272">
    <property type="protein sequence ID" value="CAG8564230.1"/>
    <property type="molecule type" value="Genomic_DNA"/>
</dbReference>
<sequence>MQVNHNIILLLSFLTVSIFACTPNNFDGNYIAISLTGTSTKNWRANIGGGLAQPDVQVIIFNSGDHPDNNEIFTIAQSTPGIFEIFAYIDFYQSLVVGQAHGTFTLQNRTDSNAQKFSFDCDTCNIKANSQNWKLYHTSCGIKNVDNGLCMDATDYYSGANINQTYCTSASKWDLWGITSTNNANVANSKPNSKITSGVQLSIGGLVGIFVGICACTALITLLVGCGGYDVTIFCQPKIDLWYIRFI</sequence>
<comment type="caution">
    <text evidence="3">The sequence shown here is derived from an EMBL/GenBank/DDBJ whole genome shotgun (WGS) entry which is preliminary data.</text>
</comment>
<keyword evidence="2" id="KW-0732">Signal</keyword>
<organism evidence="3 4">
    <name type="scientific">Ambispora leptoticha</name>
    <dbReference type="NCBI Taxonomy" id="144679"/>
    <lineage>
        <taxon>Eukaryota</taxon>
        <taxon>Fungi</taxon>
        <taxon>Fungi incertae sedis</taxon>
        <taxon>Mucoromycota</taxon>
        <taxon>Glomeromycotina</taxon>
        <taxon>Glomeromycetes</taxon>
        <taxon>Archaeosporales</taxon>
        <taxon>Ambisporaceae</taxon>
        <taxon>Ambispora</taxon>
    </lineage>
</organism>
<name>A0A9N9BDK0_9GLOM</name>
<keyword evidence="1" id="KW-0472">Membrane</keyword>
<accession>A0A9N9BDK0</accession>
<protein>
    <submittedName>
        <fullName evidence="3">3178_t:CDS:1</fullName>
    </submittedName>
</protein>
<dbReference type="AlphaFoldDB" id="A0A9N9BDK0"/>
<dbReference type="SUPFAM" id="SSF50370">
    <property type="entry name" value="Ricin B-like lectins"/>
    <property type="match status" value="1"/>
</dbReference>
<evidence type="ECO:0000313" key="3">
    <source>
        <dbReference type="EMBL" id="CAG8564230.1"/>
    </source>
</evidence>
<feature type="chain" id="PRO_5040137450" evidence="2">
    <location>
        <begin position="21"/>
        <end position="247"/>
    </location>
</feature>
<feature type="signal peptide" evidence="2">
    <location>
        <begin position="1"/>
        <end position="20"/>
    </location>
</feature>
<evidence type="ECO:0000256" key="2">
    <source>
        <dbReference type="SAM" id="SignalP"/>
    </source>
</evidence>
<dbReference type="OrthoDB" id="2338680at2759"/>
<dbReference type="Proteomes" id="UP000789508">
    <property type="component" value="Unassembled WGS sequence"/>
</dbReference>
<dbReference type="PROSITE" id="PS50231">
    <property type="entry name" value="RICIN_B_LECTIN"/>
    <property type="match status" value="1"/>
</dbReference>
<feature type="transmembrane region" description="Helical" evidence="1">
    <location>
        <begin position="201"/>
        <end position="224"/>
    </location>
</feature>
<keyword evidence="1" id="KW-1133">Transmembrane helix</keyword>
<evidence type="ECO:0000256" key="1">
    <source>
        <dbReference type="SAM" id="Phobius"/>
    </source>
</evidence>
<proteinExistence type="predicted"/>
<dbReference type="InterPro" id="IPR035992">
    <property type="entry name" value="Ricin_B-like_lectins"/>
</dbReference>
<keyword evidence="4" id="KW-1185">Reference proteome</keyword>
<keyword evidence="1" id="KW-0812">Transmembrane</keyword>
<gene>
    <name evidence="3" type="ORF">ALEPTO_LOCUS6500</name>
</gene>